<dbReference type="EMBL" id="BPLQ01000482">
    <property type="protein sequence ID" value="GIX71810.1"/>
    <property type="molecule type" value="Genomic_DNA"/>
</dbReference>
<name>A0AAV4MJ01_9ARAC</name>
<feature type="region of interest" description="Disordered" evidence="1">
    <location>
        <begin position="68"/>
        <end position="96"/>
    </location>
</feature>
<organism evidence="2 3">
    <name type="scientific">Caerostris darwini</name>
    <dbReference type="NCBI Taxonomy" id="1538125"/>
    <lineage>
        <taxon>Eukaryota</taxon>
        <taxon>Metazoa</taxon>
        <taxon>Ecdysozoa</taxon>
        <taxon>Arthropoda</taxon>
        <taxon>Chelicerata</taxon>
        <taxon>Arachnida</taxon>
        <taxon>Araneae</taxon>
        <taxon>Araneomorphae</taxon>
        <taxon>Entelegynae</taxon>
        <taxon>Araneoidea</taxon>
        <taxon>Araneidae</taxon>
        <taxon>Caerostris</taxon>
    </lineage>
</organism>
<accession>A0AAV4MJ01</accession>
<feature type="compositionally biased region" description="Polar residues" evidence="1">
    <location>
        <begin position="34"/>
        <end position="49"/>
    </location>
</feature>
<proteinExistence type="predicted"/>
<reference evidence="2 3" key="1">
    <citation type="submission" date="2021-06" db="EMBL/GenBank/DDBJ databases">
        <title>Caerostris darwini draft genome.</title>
        <authorList>
            <person name="Kono N."/>
            <person name="Arakawa K."/>
        </authorList>
    </citation>
    <scope>NUCLEOTIDE SEQUENCE [LARGE SCALE GENOMIC DNA]</scope>
</reference>
<evidence type="ECO:0000256" key="1">
    <source>
        <dbReference type="SAM" id="MobiDB-lite"/>
    </source>
</evidence>
<protein>
    <submittedName>
        <fullName evidence="2">Uncharacterized protein</fullName>
    </submittedName>
</protein>
<keyword evidence="3" id="KW-1185">Reference proteome</keyword>
<feature type="region of interest" description="Disordered" evidence="1">
    <location>
        <begin position="1"/>
        <end position="52"/>
    </location>
</feature>
<dbReference type="Proteomes" id="UP001054837">
    <property type="component" value="Unassembled WGS sequence"/>
</dbReference>
<sequence>MKHQLKTTSPVSTRFSPLLAKRGEKHRQRCQPVKVSSPSALPLSGNSTSEGGGAITWLFHRVTSLPTRVGERTRAREGKGTGGERRRAVPRGNNKR</sequence>
<evidence type="ECO:0000313" key="3">
    <source>
        <dbReference type="Proteomes" id="UP001054837"/>
    </source>
</evidence>
<evidence type="ECO:0000313" key="2">
    <source>
        <dbReference type="EMBL" id="GIX71810.1"/>
    </source>
</evidence>
<feature type="compositionally biased region" description="Polar residues" evidence="1">
    <location>
        <begin position="1"/>
        <end position="15"/>
    </location>
</feature>
<gene>
    <name evidence="2" type="ORF">CDAR_411761</name>
</gene>
<feature type="compositionally biased region" description="Basic and acidic residues" evidence="1">
    <location>
        <begin position="69"/>
        <end position="87"/>
    </location>
</feature>
<dbReference type="AlphaFoldDB" id="A0AAV4MJ01"/>
<comment type="caution">
    <text evidence="2">The sequence shown here is derived from an EMBL/GenBank/DDBJ whole genome shotgun (WGS) entry which is preliminary data.</text>
</comment>